<organism evidence="1 2">
    <name type="scientific">Sphaerodactylus townsendi</name>
    <dbReference type="NCBI Taxonomy" id="933632"/>
    <lineage>
        <taxon>Eukaryota</taxon>
        <taxon>Metazoa</taxon>
        <taxon>Chordata</taxon>
        <taxon>Craniata</taxon>
        <taxon>Vertebrata</taxon>
        <taxon>Euteleostomi</taxon>
        <taxon>Lepidosauria</taxon>
        <taxon>Squamata</taxon>
        <taxon>Bifurcata</taxon>
        <taxon>Gekkota</taxon>
        <taxon>Sphaerodactylidae</taxon>
        <taxon>Sphaerodactylus</taxon>
    </lineage>
</organism>
<evidence type="ECO:0000313" key="2">
    <source>
        <dbReference type="Proteomes" id="UP000827872"/>
    </source>
</evidence>
<proteinExistence type="predicted"/>
<dbReference type="Proteomes" id="UP000827872">
    <property type="component" value="Linkage Group LG05"/>
</dbReference>
<name>A0ACB8F2U2_9SAUR</name>
<protein>
    <submittedName>
        <fullName evidence="1">Uncharacterized protein</fullName>
    </submittedName>
</protein>
<reference evidence="1" key="1">
    <citation type="submission" date="2021-08" db="EMBL/GenBank/DDBJ databases">
        <title>The first chromosome-level gecko genome reveals the dynamic sex chromosomes of Neotropical dwarf geckos (Sphaerodactylidae: Sphaerodactylus).</title>
        <authorList>
            <person name="Pinto B.J."/>
            <person name="Keating S.E."/>
            <person name="Gamble T."/>
        </authorList>
    </citation>
    <scope>NUCLEOTIDE SEQUENCE</scope>
    <source>
        <strain evidence="1">TG3544</strain>
    </source>
</reference>
<sequence length="314" mass="35552">MWEPRSSNLRERRRRHHMSVWEQRTSQLRRHMQNSSQEAINKEEPPLLNPHASIFRRRKLLENSGLEKNEGEQGSKADRTQGEDSEQPVVGSNPCPSIREDQRTPSPRAKREWEEWHHKSFHGNCGLADQEGGGSVAFEERARLRQSQRRSRHRRVRTEAKENRSTIQETCPEGVSPAEGGEQKKNEEEKQALIEEGQVSVEELKSTNEVPANDSEFAVSPQEPNPAESHEESFKGKDTSPTEQDGSSLDTSEQALLGDLPMDTCRTISRSEPDLSSITTNTEKATESTTIMIDVQDSAVVQSEDLSLFLSAWQ</sequence>
<keyword evidence="2" id="KW-1185">Reference proteome</keyword>
<comment type="caution">
    <text evidence="1">The sequence shown here is derived from an EMBL/GenBank/DDBJ whole genome shotgun (WGS) entry which is preliminary data.</text>
</comment>
<gene>
    <name evidence="1" type="ORF">K3G42_009281</name>
</gene>
<evidence type="ECO:0000313" key="1">
    <source>
        <dbReference type="EMBL" id="KAH7999370.1"/>
    </source>
</evidence>
<accession>A0ACB8F2U2</accession>
<dbReference type="EMBL" id="CM037618">
    <property type="protein sequence ID" value="KAH7999370.1"/>
    <property type="molecule type" value="Genomic_DNA"/>
</dbReference>